<dbReference type="GO" id="GO:0008911">
    <property type="term" value="F:lactaldehyde dehydrogenase (NAD+) activity"/>
    <property type="evidence" value="ECO:0007669"/>
    <property type="project" value="TreeGrafter"/>
</dbReference>
<evidence type="ECO:0000256" key="10">
    <source>
        <dbReference type="PROSITE-ProRule" id="PRU10007"/>
    </source>
</evidence>
<dbReference type="FunFam" id="3.40.309.10:FF:000022">
    <property type="entry name" value="NADP-dependent glyceraldehyde-3-phosphate dehydrogenase"/>
    <property type="match status" value="1"/>
</dbReference>
<organism evidence="13 14">
    <name type="scientific">Chloropicon primus</name>
    <dbReference type="NCBI Taxonomy" id="1764295"/>
    <lineage>
        <taxon>Eukaryota</taxon>
        <taxon>Viridiplantae</taxon>
        <taxon>Chlorophyta</taxon>
        <taxon>Chloropicophyceae</taxon>
        <taxon>Chloropicales</taxon>
        <taxon>Chloropicaceae</taxon>
        <taxon>Chloropicon</taxon>
    </lineage>
</organism>
<dbReference type="InterPro" id="IPR016161">
    <property type="entry name" value="Ald_DH/histidinol_DH"/>
</dbReference>
<keyword evidence="3 11" id="KW-0560">Oxidoreductase</keyword>
<evidence type="ECO:0000256" key="11">
    <source>
        <dbReference type="RuleBase" id="RU003345"/>
    </source>
</evidence>
<evidence type="ECO:0000313" key="13">
    <source>
        <dbReference type="EMBL" id="QDZ20463.1"/>
    </source>
</evidence>
<evidence type="ECO:0000259" key="12">
    <source>
        <dbReference type="Pfam" id="PF00171"/>
    </source>
</evidence>
<evidence type="ECO:0000256" key="2">
    <source>
        <dbReference type="ARBA" id="ARBA00022857"/>
    </source>
</evidence>
<evidence type="ECO:0000256" key="4">
    <source>
        <dbReference type="ARBA" id="ARBA00038980"/>
    </source>
</evidence>
<evidence type="ECO:0000256" key="5">
    <source>
        <dbReference type="ARBA" id="ARBA00040853"/>
    </source>
</evidence>
<evidence type="ECO:0000256" key="8">
    <source>
        <dbReference type="ARBA" id="ARBA00043052"/>
    </source>
</evidence>
<dbReference type="PANTHER" id="PTHR42991:SF1">
    <property type="entry name" value="ALDEHYDE DEHYDROGENASE"/>
    <property type="match status" value="1"/>
</dbReference>
<comment type="similarity">
    <text evidence="1 11">Belongs to the aldehyde dehydrogenase family.</text>
</comment>
<dbReference type="EMBL" id="CP031037">
    <property type="protein sequence ID" value="QDZ20463.1"/>
    <property type="molecule type" value="Genomic_DNA"/>
</dbReference>
<dbReference type="Gene3D" id="3.40.605.10">
    <property type="entry name" value="Aldehyde Dehydrogenase, Chain A, domain 1"/>
    <property type="match status" value="1"/>
</dbReference>
<proteinExistence type="inferred from homology"/>
<evidence type="ECO:0000256" key="1">
    <source>
        <dbReference type="ARBA" id="ARBA00009986"/>
    </source>
</evidence>
<accession>A0A5B8MJ24</accession>
<gene>
    <name evidence="13" type="ORF">A3770_04p29810</name>
</gene>
<feature type="active site" evidence="10">
    <location>
        <position position="269"/>
    </location>
</feature>
<dbReference type="CDD" id="cd07082">
    <property type="entry name" value="ALDH_F11_NP-GAPDH"/>
    <property type="match status" value="1"/>
</dbReference>
<dbReference type="AlphaFoldDB" id="A0A5B8MJ24"/>
<dbReference type="InterPro" id="IPR016160">
    <property type="entry name" value="Ald_DH_CS_CYS"/>
</dbReference>
<protein>
    <recommendedName>
        <fullName evidence="5">NADP-dependent glyceraldehyde-3-phosphate dehydrogenase</fullName>
        <ecNumber evidence="4">1.2.1.9</ecNumber>
    </recommendedName>
    <alternativeName>
        <fullName evidence="6">Glyceraldehyde-3-phosphate dehydrogenase [NADP(+)]</fullName>
    </alternativeName>
    <alternativeName>
        <fullName evidence="7">Non-phosphorylating glyceraldehyde 3-phosphate dehydrogenase</fullName>
    </alternativeName>
    <alternativeName>
        <fullName evidence="8">Triosephosphate dehydrogenase</fullName>
    </alternativeName>
</protein>
<dbReference type="GO" id="GO:0008886">
    <property type="term" value="F:glyceraldehyde-3-phosphate dehydrogenase (NADP+) (non-phosphorylating) activity"/>
    <property type="evidence" value="ECO:0007669"/>
    <property type="project" value="UniProtKB-EC"/>
</dbReference>
<dbReference type="InterPro" id="IPR029510">
    <property type="entry name" value="Ald_DH_CS_GLU"/>
</dbReference>
<dbReference type="InterPro" id="IPR016162">
    <property type="entry name" value="Ald_DH_N"/>
</dbReference>
<evidence type="ECO:0000313" key="14">
    <source>
        <dbReference type="Proteomes" id="UP000316726"/>
    </source>
</evidence>
<evidence type="ECO:0000256" key="3">
    <source>
        <dbReference type="ARBA" id="ARBA00023002"/>
    </source>
</evidence>
<dbReference type="PANTHER" id="PTHR42991">
    <property type="entry name" value="ALDEHYDE DEHYDROGENASE"/>
    <property type="match status" value="1"/>
</dbReference>
<dbReference type="Pfam" id="PF00171">
    <property type="entry name" value="Aldedh"/>
    <property type="match status" value="1"/>
</dbReference>
<comment type="catalytic activity">
    <reaction evidence="9">
        <text>D-glyceraldehyde 3-phosphate + NADP(+) + H2O = (2R)-3-phosphoglycerate + NADPH + 2 H(+)</text>
        <dbReference type="Rhea" id="RHEA:14669"/>
        <dbReference type="ChEBI" id="CHEBI:15377"/>
        <dbReference type="ChEBI" id="CHEBI:15378"/>
        <dbReference type="ChEBI" id="CHEBI:57783"/>
        <dbReference type="ChEBI" id="CHEBI:58272"/>
        <dbReference type="ChEBI" id="CHEBI:58349"/>
        <dbReference type="ChEBI" id="CHEBI:59776"/>
        <dbReference type="EC" id="1.2.1.9"/>
    </reaction>
</comment>
<dbReference type="SUPFAM" id="SSF53720">
    <property type="entry name" value="ALDH-like"/>
    <property type="match status" value="1"/>
</dbReference>
<dbReference type="EC" id="1.2.1.9" evidence="4"/>
<name>A0A5B8MJ24_9CHLO</name>
<dbReference type="Proteomes" id="UP000316726">
    <property type="component" value="Chromosome 4"/>
</dbReference>
<dbReference type="Gene3D" id="3.40.309.10">
    <property type="entry name" value="Aldehyde Dehydrogenase, Chain A, domain 2"/>
    <property type="match status" value="1"/>
</dbReference>
<keyword evidence="14" id="KW-1185">Reference proteome</keyword>
<evidence type="ECO:0000256" key="9">
    <source>
        <dbReference type="ARBA" id="ARBA00049186"/>
    </source>
</evidence>
<feature type="domain" description="Aldehyde dehydrogenase" evidence="12">
    <location>
        <begin position="28"/>
        <end position="488"/>
    </location>
</feature>
<reference evidence="13 14" key="1">
    <citation type="submission" date="2018-07" db="EMBL/GenBank/DDBJ databases">
        <title>The complete nuclear genome of the prasinophyte Chloropicon primus (CCMP1205).</title>
        <authorList>
            <person name="Pombert J.-F."/>
            <person name="Otis C."/>
            <person name="Turmel M."/>
            <person name="Lemieux C."/>
        </authorList>
    </citation>
    <scope>NUCLEOTIDE SEQUENCE [LARGE SCALE GENOMIC DNA]</scope>
    <source>
        <strain evidence="13 14">CCMP1205</strain>
    </source>
</reference>
<dbReference type="OrthoDB" id="310895at2759"/>
<keyword evidence="2" id="KW-0521">NADP</keyword>
<sequence>MSSSNKVFFGELFDAASGSYKSYINGQWLRSCSNKVVTITNPATRKEEFKVQACTREEIDAAYEGCTEAQKIWRQVPLWKRAEALRKVASVLREQRDTIAECLVNEIAKARKDSLSEVDRSADLIEYCAEEGIRLLSKGDFLTSDAFKGTDRTKLCLSSRVPLGNVLCIPPFNYPVNLAVSKIAPALISGNAVLVKPPTQGAVSGLHLAQCFDKAGVFPKGLVNFVTVRASENGDYLAEHPSNNCLSFTGGDVGLSLAKKVGMIPIQMELGGKDACIVCSDADLDLAAKHIIKGGFSYSGQRCTAVKVVLVEGEVADQLIEKVLGGVNKLTVGMPDDNCNITPVISETSANFIEKLVMDAKEKGAKFLTEYRREGNLIWPCLLDHVRPDMDIAWEEPFGPVLPIMRVSNTDQAVEHANKNRVALQSCVFTKDIEKAIKISDSVQSGTVQINGAPARGPDHFPFQGFRDSGIGSQGIANSIGMMTKTKTTVINLNSPSFTV</sequence>
<evidence type="ECO:0000256" key="6">
    <source>
        <dbReference type="ARBA" id="ARBA00042470"/>
    </source>
</evidence>
<evidence type="ECO:0000256" key="7">
    <source>
        <dbReference type="ARBA" id="ARBA00042646"/>
    </source>
</evidence>
<dbReference type="PROSITE" id="PS00070">
    <property type="entry name" value="ALDEHYDE_DEHYDR_CYS"/>
    <property type="match status" value="1"/>
</dbReference>
<dbReference type="PROSITE" id="PS00687">
    <property type="entry name" value="ALDEHYDE_DEHYDR_GLU"/>
    <property type="match status" value="1"/>
</dbReference>
<dbReference type="InterPro" id="IPR015590">
    <property type="entry name" value="Aldehyde_DH_dom"/>
</dbReference>
<dbReference type="STRING" id="1764295.A0A5B8MJ24"/>
<dbReference type="InterPro" id="IPR016163">
    <property type="entry name" value="Ald_DH_C"/>
</dbReference>
<dbReference type="InterPro" id="IPR051020">
    <property type="entry name" value="ALDH-related_metabolic_enz"/>
</dbReference>